<name>A0A2Z7AYI4_9LAMI</name>
<dbReference type="Proteomes" id="UP000250235">
    <property type="component" value="Unassembled WGS sequence"/>
</dbReference>
<dbReference type="EMBL" id="KV012835">
    <property type="protein sequence ID" value="KZV24347.1"/>
    <property type="molecule type" value="Genomic_DNA"/>
</dbReference>
<gene>
    <name evidence="1" type="ORF">F511_16919</name>
</gene>
<organism evidence="1 2">
    <name type="scientific">Dorcoceras hygrometricum</name>
    <dbReference type="NCBI Taxonomy" id="472368"/>
    <lineage>
        <taxon>Eukaryota</taxon>
        <taxon>Viridiplantae</taxon>
        <taxon>Streptophyta</taxon>
        <taxon>Embryophyta</taxon>
        <taxon>Tracheophyta</taxon>
        <taxon>Spermatophyta</taxon>
        <taxon>Magnoliopsida</taxon>
        <taxon>eudicotyledons</taxon>
        <taxon>Gunneridae</taxon>
        <taxon>Pentapetalae</taxon>
        <taxon>asterids</taxon>
        <taxon>lamiids</taxon>
        <taxon>Lamiales</taxon>
        <taxon>Gesneriaceae</taxon>
        <taxon>Didymocarpoideae</taxon>
        <taxon>Trichosporeae</taxon>
        <taxon>Loxocarpinae</taxon>
        <taxon>Dorcoceras</taxon>
    </lineage>
</organism>
<dbReference type="AlphaFoldDB" id="A0A2Z7AYI4"/>
<proteinExistence type="predicted"/>
<accession>A0A2Z7AYI4</accession>
<protein>
    <submittedName>
        <fullName evidence="1">Uncharacterized protein</fullName>
    </submittedName>
</protein>
<reference evidence="1 2" key="1">
    <citation type="journal article" date="2015" name="Proc. Natl. Acad. Sci. U.S.A.">
        <title>The resurrection genome of Boea hygrometrica: A blueprint for survival of dehydration.</title>
        <authorList>
            <person name="Xiao L."/>
            <person name="Yang G."/>
            <person name="Zhang L."/>
            <person name="Yang X."/>
            <person name="Zhao S."/>
            <person name="Ji Z."/>
            <person name="Zhou Q."/>
            <person name="Hu M."/>
            <person name="Wang Y."/>
            <person name="Chen M."/>
            <person name="Xu Y."/>
            <person name="Jin H."/>
            <person name="Xiao X."/>
            <person name="Hu G."/>
            <person name="Bao F."/>
            <person name="Hu Y."/>
            <person name="Wan P."/>
            <person name="Li L."/>
            <person name="Deng X."/>
            <person name="Kuang T."/>
            <person name="Xiang C."/>
            <person name="Zhu J.K."/>
            <person name="Oliver M.J."/>
            <person name="He Y."/>
        </authorList>
    </citation>
    <scope>NUCLEOTIDE SEQUENCE [LARGE SCALE GENOMIC DNA]</scope>
    <source>
        <strain evidence="2">cv. XS01</strain>
    </source>
</reference>
<evidence type="ECO:0000313" key="2">
    <source>
        <dbReference type="Proteomes" id="UP000250235"/>
    </source>
</evidence>
<sequence length="263" mass="29685">MAGSGLDVRPHGVTRSGWAARFRCIVREVWCTVGAVIGSYGTVWTWGWPNRRGSGHGGRSREVDVCLWRMVAAASRYELRSDESSLGEKMSKLIQYGTPELIQRTISKLIQLTAKISTEETSLDGAHTWNSSRWSREVVKQLRQTANRLERSRSDMRAPHSYHAQINSRALNSSNQLSHTTGTKNKKGQTSLCLTTQQITAQSCTLPAHTKTHQILLSTLAILNTSQLRRLRSLRTLLIQLRMLYSAYDFQNSLRWSTQLTVV</sequence>
<keyword evidence="2" id="KW-1185">Reference proteome</keyword>
<evidence type="ECO:0000313" key="1">
    <source>
        <dbReference type="EMBL" id="KZV24347.1"/>
    </source>
</evidence>